<proteinExistence type="predicted"/>
<evidence type="ECO:0000313" key="3">
    <source>
        <dbReference type="WBParaSite" id="Minc3s00625g15266"/>
    </source>
</evidence>
<feature type="region of interest" description="Disordered" evidence="1">
    <location>
        <begin position="1"/>
        <end position="200"/>
    </location>
</feature>
<evidence type="ECO:0000313" key="2">
    <source>
        <dbReference type="Proteomes" id="UP000887563"/>
    </source>
</evidence>
<name>A0A914LMI3_MELIC</name>
<feature type="compositionally biased region" description="Basic and acidic residues" evidence="1">
    <location>
        <begin position="96"/>
        <end position="126"/>
    </location>
</feature>
<feature type="compositionally biased region" description="Basic and acidic residues" evidence="1">
    <location>
        <begin position="24"/>
        <end position="46"/>
    </location>
</feature>
<dbReference type="WBParaSite" id="Minc3s00625g15266">
    <property type="protein sequence ID" value="Minc3s00625g15266"/>
    <property type="gene ID" value="Minc3s00625g15266"/>
</dbReference>
<keyword evidence="2" id="KW-1185">Reference proteome</keyword>
<feature type="compositionally biased region" description="Basic residues" evidence="1">
    <location>
        <begin position="175"/>
        <end position="189"/>
    </location>
</feature>
<feature type="compositionally biased region" description="Basic and acidic residues" evidence="1">
    <location>
        <begin position="69"/>
        <end position="86"/>
    </location>
</feature>
<reference evidence="3" key="1">
    <citation type="submission" date="2022-11" db="UniProtKB">
        <authorList>
            <consortium name="WormBaseParasite"/>
        </authorList>
    </citation>
    <scope>IDENTIFICATION</scope>
</reference>
<sequence length="229" mass="25645">MDKLNDIFSKSKLAEGESSGNKIPNKESPSKIGGDKLAKVQGDEKQNSSLENTSEQQTKTKARKSKKQRDKEKKKNLQVENLEEKSGGNIELAEISDNKVEGVEGESNTEKINSHLVNDIKLETTNETKPPPNENTISEVVKSNEITISSVSDEVKEEQETTKKPISKTENTKTKFPRTKGKQSSKKGSKANQGKLDKEKVHQIITINENELKQPRELTLFEENNEKII</sequence>
<protein>
    <submittedName>
        <fullName evidence="3">Candidate secreted effector</fullName>
    </submittedName>
</protein>
<accession>A0A914LMI3</accession>
<dbReference type="AlphaFoldDB" id="A0A914LMI3"/>
<feature type="compositionally biased region" description="Polar residues" evidence="1">
    <location>
        <begin position="127"/>
        <end position="138"/>
    </location>
</feature>
<feature type="compositionally biased region" description="Polar residues" evidence="1">
    <location>
        <begin position="47"/>
        <end position="57"/>
    </location>
</feature>
<organism evidence="2 3">
    <name type="scientific">Meloidogyne incognita</name>
    <name type="common">Southern root-knot nematode worm</name>
    <name type="synonym">Oxyuris incognita</name>
    <dbReference type="NCBI Taxonomy" id="6306"/>
    <lineage>
        <taxon>Eukaryota</taxon>
        <taxon>Metazoa</taxon>
        <taxon>Ecdysozoa</taxon>
        <taxon>Nematoda</taxon>
        <taxon>Chromadorea</taxon>
        <taxon>Rhabditida</taxon>
        <taxon>Tylenchina</taxon>
        <taxon>Tylenchomorpha</taxon>
        <taxon>Tylenchoidea</taxon>
        <taxon>Meloidogynidae</taxon>
        <taxon>Meloidogyninae</taxon>
        <taxon>Meloidogyne</taxon>
        <taxon>Meloidogyne incognita group</taxon>
    </lineage>
</organism>
<dbReference type="Proteomes" id="UP000887563">
    <property type="component" value="Unplaced"/>
</dbReference>
<evidence type="ECO:0000256" key="1">
    <source>
        <dbReference type="SAM" id="MobiDB-lite"/>
    </source>
</evidence>